<dbReference type="KEGG" id="clz:BIU88_10165"/>
<dbReference type="InterPro" id="IPR052022">
    <property type="entry name" value="26kDa_periplasmic_antigen"/>
</dbReference>
<dbReference type="OrthoDB" id="598224at2"/>
<proteinExistence type="predicted"/>
<feature type="signal peptide" evidence="1">
    <location>
        <begin position="1"/>
        <end position="17"/>
    </location>
</feature>
<dbReference type="PANTHER" id="PTHR34387">
    <property type="entry name" value="SLR1258 PROTEIN"/>
    <property type="match status" value="1"/>
</dbReference>
<keyword evidence="3" id="KW-1185">Reference proteome</keyword>
<dbReference type="Pfam" id="PF04402">
    <property type="entry name" value="SIMPL"/>
    <property type="match status" value="1"/>
</dbReference>
<reference evidence="2" key="1">
    <citation type="submission" date="2016-09" db="EMBL/GenBank/DDBJ databases">
        <title>Genome sequence of Chlorobaculum limnaeum.</title>
        <authorList>
            <person name="Liu Z."/>
            <person name="Tank M."/>
            <person name="Bryant D.A."/>
        </authorList>
    </citation>
    <scope>NUCLEOTIDE SEQUENCE [LARGE SCALE GENOMIC DNA]</scope>
    <source>
        <strain evidence="2">DSM 1677</strain>
    </source>
</reference>
<evidence type="ECO:0000256" key="1">
    <source>
        <dbReference type="SAM" id="SignalP"/>
    </source>
</evidence>
<evidence type="ECO:0000313" key="3">
    <source>
        <dbReference type="Proteomes" id="UP000095185"/>
    </source>
</evidence>
<dbReference type="EMBL" id="CP017305">
    <property type="protein sequence ID" value="AOS85094.1"/>
    <property type="molecule type" value="Genomic_DNA"/>
</dbReference>
<evidence type="ECO:0008006" key="4">
    <source>
        <dbReference type="Google" id="ProtNLM"/>
    </source>
</evidence>
<dbReference type="Proteomes" id="UP000095185">
    <property type="component" value="Chromosome"/>
</dbReference>
<dbReference type="GO" id="GO:0006974">
    <property type="term" value="P:DNA damage response"/>
    <property type="evidence" value="ECO:0007669"/>
    <property type="project" value="TreeGrafter"/>
</dbReference>
<dbReference type="STRING" id="274537.BIU88_10165"/>
<protein>
    <recommendedName>
        <fullName evidence="4">SIMPL domain-containing protein</fullName>
    </recommendedName>
</protein>
<accession>A0A1D8D8C9</accession>
<feature type="chain" id="PRO_5009106633" description="SIMPL domain-containing protein" evidence="1">
    <location>
        <begin position="18"/>
        <end position="232"/>
    </location>
</feature>
<evidence type="ECO:0000313" key="2">
    <source>
        <dbReference type="EMBL" id="AOS85094.1"/>
    </source>
</evidence>
<dbReference type="Gene3D" id="3.30.70.2970">
    <property type="entry name" value="Protein of unknown function (DUF541), domain 2"/>
    <property type="match status" value="1"/>
</dbReference>
<organism evidence="2 3">
    <name type="scientific">Chlorobaculum limnaeum</name>
    <dbReference type="NCBI Taxonomy" id="274537"/>
    <lineage>
        <taxon>Bacteria</taxon>
        <taxon>Pseudomonadati</taxon>
        <taxon>Chlorobiota</taxon>
        <taxon>Chlorobiia</taxon>
        <taxon>Chlorobiales</taxon>
        <taxon>Chlorobiaceae</taxon>
        <taxon>Chlorobaculum</taxon>
    </lineage>
</organism>
<dbReference type="AlphaFoldDB" id="A0A1D8D8C9"/>
<dbReference type="PANTHER" id="PTHR34387:SF2">
    <property type="entry name" value="SLR1258 PROTEIN"/>
    <property type="match status" value="1"/>
</dbReference>
<dbReference type="Gene3D" id="3.30.110.170">
    <property type="entry name" value="Protein of unknown function (DUF541), domain 1"/>
    <property type="match status" value="1"/>
</dbReference>
<name>A0A1D8D8C9_CHLLM</name>
<gene>
    <name evidence="2" type="ORF">BIU88_10165</name>
</gene>
<dbReference type="InterPro" id="IPR007497">
    <property type="entry name" value="SIMPL/DUF541"/>
</dbReference>
<sequence length="232" mass="24258">MAVALLGCAFPATSLRAAETGISVSASSTVTYDPDTAEFSTTVEATDKDAARAASKVATLWGSLQQALRKTGVPAADASSASYTVSPEWEWNSANGKRVFKGYKARHVVRVVVRDLGKLGGAIDAVVGAGAGTVDGLSYSSSRFESLRTQALENAVKSARHDAEVMAKAAGGRLGQPLELQYGQPQSDYPVMRAAMAEGFKAAPMPTDVEPGEQKLTVSVSSRWQFVPASGK</sequence>
<keyword evidence="1" id="KW-0732">Signal</keyword>